<feature type="region of interest" description="Disordered" evidence="1">
    <location>
        <begin position="1"/>
        <end position="22"/>
    </location>
</feature>
<reference evidence="2" key="1">
    <citation type="submission" date="2023-10" db="EMBL/GenBank/DDBJ databases">
        <authorList>
            <person name="Chen Y."/>
            <person name="Shah S."/>
            <person name="Dougan E. K."/>
            <person name="Thang M."/>
            <person name="Chan C."/>
        </authorList>
    </citation>
    <scope>NUCLEOTIDE SEQUENCE [LARGE SCALE GENOMIC DNA]</scope>
</reference>
<proteinExistence type="predicted"/>
<protein>
    <submittedName>
        <fullName evidence="2">Uncharacterized protein</fullName>
    </submittedName>
</protein>
<keyword evidence="3" id="KW-1185">Reference proteome</keyword>
<dbReference type="EMBL" id="CAUYUJ010018972">
    <property type="protein sequence ID" value="CAK0887693.1"/>
    <property type="molecule type" value="Genomic_DNA"/>
</dbReference>
<evidence type="ECO:0000256" key="1">
    <source>
        <dbReference type="SAM" id="MobiDB-lite"/>
    </source>
</evidence>
<accession>A0ABN9WM71</accession>
<feature type="non-terminal residue" evidence="2">
    <location>
        <position position="1"/>
    </location>
</feature>
<gene>
    <name evidence="2" type="ORF">PCOR1329_LOCUS68674</name>
</gene>
<evidence type="ECO:0000313" key="2">
    <source>
        <dbReference type="EMBL" id="CAK0887693.1"/>
    </source>
</evidence>
<name>A0ABN9WM71_9DINO</name>
<comment type="caution">
    <text evidence="2">The sequence shown here is derived from an EMBL/GenBank/DDBJ whole genome shotgun (WGS) entry which is preliminary data.</text>
</comment>
<organism evidence="2 3">
    <name type="scientific">Prorocentrum cordatum</name>
    <dbReference type="NCBI Taxonomy" id="2364126"/>
    <lineage>
        <taxon>Eukaryota</taxon>
        <taxon>Sar</taxon>
        <taxon>Alveolata</taxon>
        <taxon>Dinophyceae</taxon>
        <taxon>Prorocentrales</taxon>
        <taxon>Prorocentraceae</taxon>
        <taxon>Prorocentrum</taxon>
    </lineage>
</organism>
<sequence length="140" mass="15337">LLSSPPFPLSSSASSSSPPAPSGGGWRVFFQYDGEGRFVFHPGGQAWRMDVQHVLTVPVVVRPGAWRKLQAGLSDRPASFRFVGLPSEVERVKARVQRWVRGELAEEFNASPAEIVAAKLPLGQDFDTRTMNDMEKGVSI</sequence>
<evidence type="ECO:0000313" key="3">
    <source>
        <dbReference type="Proteomes" id="UP001189429"/>
    </source>
</evidence>
<dbReference type="Proteomes" id="UP001189429">
    <property type="component" value="Unassembled WGS sequence"/>
</dbReference>